<dbReference type="Gene3D" id="1.10.580.10">
    <property type="entry name" value="Citrate Synthase, domain 1"/>
    <property type="match status" value="1"/>
</dbReference>
<proteinExistence type="inferred from homology"/>
<keyword evidence="4 6" id="KW-0808">Transferase</keyword>
<dbReference type="EMBL" id="JBHSFW010000001">
    <property type="protein sequence ID" value="MFC4617606.1"/>
    <property type="molecule type" value="Genomic_DNA"/>
</dbReference>
<dbReference type="InterPro" id="IPR019810">
    <property type="entry name" value="Citrate_synthase_AS"/>
</dbReference>
<dbReference type="InterPro" id="IPR002020">
    <property type="entry name" value="Citrate_synthase"/>
</dbReference>
<evidence type="ECO:0000256" key="2">
    <source>
        <dbReference type="ARBA" id="ARBA00010566"/>
    </source>
</evidence>
<dbReference type="RefSeq" id="WP_376844639.1">
    <property type="nucleotide sequence ID" value="NZ_JBHSFW010000001.1"/>
</dbReference>
<dbReference type="Pfam" id="PF00285">
    <property type="entry name" value="Citrate_synt"/>
    <property type="match status" value="1"/>
</dbReference>
<dbReference type="InterPro" id="IPR016143">
    <property type="entry name" value="Citrate_synth-like_sm_a-sub"/>
</dbReference>
<dbReference type="InterPro" id="IPR036969">
    <property type="entry name" value="Citrate_synthase_sf"/>
</dbReference>
<protein>
    <recommendedName>
        <fullName evidence="6">Citrate synthase</fullName>
    </recommendedName>
</protein>
<name>A0ABV9GH52_9BACL</name>
<dbReference type="InterPro" id="IPR011278">
    <property type="entry name" value="2-MeCitrate/Citrate_synth_II"/>
</dbReference>
<dbReference type="PANTHER" id="PTHR11739">
    <property type="entry name" value="CITRATE SYNTHASE"/>
    <property type="match status" value="1"/>
</dbReference>
<dbReference type="NCBIfam" id="TIGR01800">
    <property type="entry name" value="cit_synth_II"/>
    <property type="match status" value="1"/>
</dbReference>
<evidence type="ECO:0000313" key="8">
    <source>
        <dbReference type="EMBL" id="MFC4617606.1"/>
    </source>
</evidence>
<evidence type="ECO:0000256" key="6">
    <source>
        <dbReference type="PIRNR" id="PIRNR001369"/>
    </source>
</evidence>
<comment type="catalytic activity">
    <reaction evidence="5">
        <text>oxaloacetate + acetyl-CoA + H2O = citrate + CoA + H(+)</text>
        <dbReference type="Rhea" id="RHEA:16845"/>
        <dbReference type="ChEBI" id="CHEBI:15377"/>
        <dbReference type="ChEBI" id="CHEBI:15378"/>
        <dbReference type="ChEBI" id="CHEBI:16452"/>
        <dbReference type="ChEBI" id="CHEBI:16947"/>
        <dbReference type="ChEBI" id="CHEBI:57287"/>
        <dbReference type="ChEBI" id="CHEBI:57288"/>
        <dbReference type="EC" id="2.3.3.16"/>
    </reaction>
</comment>
<dbReference type="InterPro" id="IPR024176">
    <property type="entry name" value="Citrate_synthase_bac-typ"/>
</dbReference>
<dbReference type="NCBIfam" id="NF009004">
    <property type="entry name" value="PRK12349.1"/>
    <property type="match status" value="1"/>
</dbReference>
<dbReference type="InterPro" id="IPR016142">
    <property type="entry name" value="Citrate_synth-like_lrg_a-sub"/>
</dbReference>
<dbReference type="CDD" id="cd06118">
    <property type="entry name" value="citrate_synt_like_1"/>
    <property type="match status" value="1"/>
</dbReference>
<evidence type="ECO:0000256" key="4">
    <source>
        <dbReference type="ARBA" id="ARBA00022679"/>
    </source>
</evidence>
<evidence type="ECO:0000256" key="1">
    <source>
        <dbReference type="ARBA" id="ARBA00005163"/>
    </source>
</evidence>
<comment type="caution">
    <text evidence="8">The sequence shown here is derived from an EMBL/GenBank/DDBJ whole genome shotgun (WGS) entry which is preliminary data.</text>
</comment>
<gene>
    <name evidence="8" type="primary">mmgD</name>
    <name evidence="8" type="ORF">ACFO4N_02550</name>
</gene>
<keyword evidence="9" id="KW-1185">Reference proteome</keyword>
<dbReference type="PIRSF" id="PIRSF001369">
    <property type="entry name" value="Citrate_synth"/>
    <property type="match status" value="1"/>
</dbReference>
<dbReference type="SUPFAM" id="SSF48256">
    <property type="entry name" value="Citrate synthase"/>
    <property type="match status" value="1"/>
</dbReference>
<dbReference type="PROSITE" id="PS00480">
    <property type="entry name" value="CITRATE_SYNTHASE"/>
    <property type="match status" value="1"/>
</dbReference>
<evidence type="ECO:0000256" key="7">
    <source>
        <dbReference type="RuleBase" id="RU003406"/>
    </source>
</evidence>
<dbReference type="PANTHER" id="PTHR11739:SF11">
    <property type="entry name" value="CITRATE_2-METHYLCITRATE SYNTHASE"/>
    <property type="match status" value="1"/>
</dbReference>
<sequence>MENQQTFKPGLEGVIATQTNLSFLDVDAEEIVIRGYDLIELAKKKTYLDIVGLLLDGALPGESRLDQIEQELKSEYPLPEELFDVLRLLPKDTHPMDALRTGISALAGFDRAVNDRSEKENRQKGLRLLAKVPSIVANSYHILNENEPVKARQSLSYSANFLYMLTGKAHNELETAIFDQSLIVYSEHEMPNSTFTARVIASTLSDMYGALTGGVASLKGPLHGGANEAVMYMLLEAKSVDGFRKLIYDKLKNKERIMGFGHRVYMKKMDPRAVLMKQALKKLSAEKGDDRLYNMCEAGEEVMREEKGLYPNLDYYAAPVYYLLGIPVDLYTPVFFAARTVGLVAHVIEQHQNNRLFRPRVEYTGPRHLHP</sequence>
<evidence type="ECO:0000256" key="3">
    <source>
        <dbReference type="ARBA" id="ARBA00022532"/>
    </source>
</evidence>
<dbReference type="PRINTS" id="PR00143">
    <property type="entry name" value="CITRTSNTHASE"/>
</dbReference>
<dbReference type="Gene3D" id="1.10.230.10">
    <property type="entry name" value="Cytochrome P450-Terp, domain 2"/>
    <property type="match status" value="1"/>
</dbReference>
<evidence type="ECO:0000313" key="9">
    <source>
        <dbReference type="Proteomes" id="UP001596022"/>
    </source>
</evidence>
<accession>A0ABV9GH52</accession>
<reference evidence="9" key="1">
    <citation type="journal article" date="2019" name="Int. J. Syst. Evol. Microbiol.">
        <title>The Global Catalogue of Microorganisms (GCM) 10K type strain sequencing project: providing services to taxonomists for standard genome sequencing and annotation.</title>
        <authorList>
            <consortium name="The Broad Institute Genomics Platform"/>
            <consortium name="The Broad Institute Genome Sequencing Center for Infectious Disease"/>
            <person name="Wu L."/>
            <person name="Ma J."/>
        </authorList>
    </citation>
    <scope>NUCLEOTIDE SEQUENCE [LARGE SCALE GENOMIC DNA]</scope>
    <source>
        <strain evidence="9">CGMCC 1.16306</strain>
    </source>
</reference>
<comment type="similarity">
    <text evidence="2 6 7">Belongs to the citrate synthase family.</text>
</comment>
<keyword evidence="3" id="KW-0816">Tricarboxylic acid cycle</keyword>
<evidence type="ECO:0000256" key="5">
    <source>
        <dbReference type="ARBA" id="ARBA00049288"/>
    </source>
</evidence>
<comment type="pathway">
    <text evidence="1">Carbohydrate metabolism; tricarboxylic acid cycle.</text>
</comment>
<dbReference type="Proteomes" id="UP001596022">
    <property type="component" value="Unassembled WGS sequence"/>
</dbReference>
<organism evidence="8 9">
    <name type="scientific">Camelliibacillus cellulosilyticus</name>
    <dbReference type="NCBI Taxonomy" id="2174486"/>
    <lineage>
        <taxon>Bacteria</taxon>
        <taxon>Bacillati</taxon>
        <taxon>Bacillota</taxon>
        <taxon>Bacilli</taxon>
        <taxon>Bacillales</taxon>
        <taxon>Sporolactobacillaceae</taxon>
        <taxon>Camelliibacillus</taxon>
    </lineage>
</organism>